<dbReference type="Proteomes" id="UP001634394">
    <property type="component" value="Unassembled WGS sequence"/>
</dbReference>
<dbReference type="AlphaFoldDB" id="A0ABD3TKD5"/>
<sequence>KYLPEFVPASRIIKKIQRNLIEKFVENDMIKSLNEQLDKLVDENQNGKLSEEELDESYEMHLENLERIKRENERIRERIHAIY</sequence>
<dbReference type="PROSITE" id="PS00018">
    <property type="entry name" value="EF_HAND_1"/>
    <property type="match status" value="1"/>
</dbReference>
<proteinExistence type="predicted"/>
<evidence type="ECO:0008006" key="4">
    <source>
        <dbReference type="Google" id="ProtNLM"/>
    </source>
</evidence>
<organism evidence="2 3">
    <name type="scientific">Sinanodonta woodiana</name>
    <name type="common">Chinese pond mussel</name>
    <name type="synonym">Anodonta woodiana</name>
    <dbReference type="NCBI Taxonomy" id="1069815"/>
    <lineage>
        <taxon>Eukaryota</taxon>
        <taxon>Metazoa</taxon>
        <taxon>Spiralia</taxon>
        <taxon>Lophotrochozoa</taxon>
        <taxon>Mollusca</taxon>
        <taxon>Bivalvia</taxon>
        <taxon>Autobranchia</taxon>
        <taxon>Heteroconchia</taxon>
        <taxon>Palaeoheterodonta</taxon>
        <taxon>Unionida</taxon>
        <taxon>Unionoidea</taxon>
        <taxon>Unionidae</taxon>
        <taxon>Unioninae</taxon>
        <taxon>Sinanodonta</taxon>
    </lineage>
</organism>
<comment type="caution">
    <text evidence="2">The sequence shown here is derived from an EMBL/GenBank/DDBJ whole genome shotgun (WGS) entry which is preliminary data.</text>
</comment>
<evidence type="ECO:0000256" key="1">
    <source>
        <dbReference type="SAM" id="Coils"/>
    </source>
</evidence>
<dbReference type="EMBL" id="JBJQND010000018">
    <property type="protein sequence ID" value="KAL3837150.1"/>
    <property type="molecule type" value="Genomic_DNA"/>
</dbReference>
<accession>A0ABD3TKD5</accession>
<feature type="coiled-coil region" evidence="1">
    <location>
        <begin position="30"/>
        <end position="78"/>
    </location>
</feature>
<gene>
    <name evidence="2" type="ORF">ACJMK2_022528</name>
</gene>
<keyword evidence="3" id="KW-1185">Reference proteome</keyword>
<dbReference type="InterPro" id="IPR018247">
    <property type="entry name" value="EF_Hand_1_Ca_BS"/>
</dbReference>
<reference evidence="2 3" key="1">
    <citation type="submission" date="2024-11" db="EMBL/GenBank/DDBJ databases">
        <title>Chromosome-level genome assembly of the freshwater bivalve Anodonta woodiana.</title>
        <authorList>
            <person name="Chen X."/>
        </authorList>
    </citation>
    <scope>NUCLEOTIDE SEQUENCE [LARGE SCALE GENOMIC DNA]</scope>
    <source>
        <strain evidence="2">MN2024</strain>
        <tissue evidence="2">Gills</tissue>
    </source>
</reference>
<feature type="non-terminal residue" evidence="2">
    <location>
        <position position="1"/>
    </location>
</feature>
<name>A0ABD3TKD5_SINWO</name>
<protein>
    <recommendedName>
        <fullName evidence="4">EF-hand domain-containing protein</fullName>
    </recommendedName>
</protein>
<keyword evidence="1" id="KW-0175">Coiled coil</keyword>
<evidence type="ECO:0000313" key="2">
    <source>
        <dbReference type="EMBL" id="KAL3837150.1"/>
    </source>
</evidence>
<evidence type="ECO:0000313" key="3">
    <source>
        <dbReference type="Proteomes" id="UP001634394"/>
    </source>
</evidence>